<gene>
    <name evidence="3" type="ORF">ACFOUR_11910</name>
</gene>
<dbReference type="EMBL" id="JBHSAQ010000010">
    <property type="protein sequence ID" value="MFC3959069.1"/>
    <property type="molecule type" value="Genomic_DNA"/>
</dbReference>
<name>A0ABD5NR56_9EURY</name>
<dbReference type="Pfam" id="PF09339">
    <property type="entry name" value="HTH_IclR"/>
    <property type="match status" value="1"/>
</dbReference>
<evidence type="ECO:0000313" key="4">
    <source>
        <dbReference type="Proteomes" id="UP001595846"/>
    </source>
</evidence>
<evidence type="ECO:0000259" key="2">
    <source>
        <dbReference type="Pfam" id="PF09339"/>
    </source>
</evidence>
<dbReference type="InterPro" id="IPR005471">
    <property type="entry name" value="Tscrpt_reg_IclR_N"/>
</dbReference>
<proteinExistence type="predicted"/>
<sequence length="124" mass="13867">MSNRNEHGKYTPSVTDESLLAHFTHADRPFQTAQSIADRFDLDRSQAYRRLQQLADDGEVEKAKVGGRAVVWWRVDDRPHAPGTHGVNASDPIFDRRTFEAGEPADASEHIDEILYGDSAESST</sequence>
<keyword evidence="4" id="KW-1185">Reference proteome</keyword>
<evidence type="ECO:0000313" key="3">
    <source>
        <dbReference type="EMBL" id="MFC3959069.1"/>
    </source>
</evidence>
<accession>A0ABD5NR56</accession>
<dbReference type="InterPro" id="IPR036390">
    <property type="entry name" value="WH_DNA-bd_sf"/>
</dbReference>
<dbReference type="SUPFAM" id="SSF46785">
    <property type="entry name" value="Winged helix' DNA-binding domain"/>
    <property type="match status" value="1"/>
</dbReference>
<protein>
    <submittedName>
        <fullName evidence="3">Helix-turn-helix domain-containing protein</fullName>
    </submittedName>
</protein>
<feature type="region of interest" description="Disordered" evidence="1">
    <location>
        <begin position="101"/>
        <end position="124"/>
    </location>
</feature>
<dbReference type="GeneID" id="73902664"/>
<dbReference type="RefSeq" id="WP_256533533.1">
    <property type="nucleotide sequence ID" value="NZ_CP101824.1"/>
</dbReference>
<dbReference type="InterPro" id="IPR036388">
    <property type="entry name" value="WH-like_DNA-bd_sf"/>
</dbReference>
<organism evidence="3 4">
    <name type="scientific">Halovivax cerinus</name>
    <dbReference type="NCBI Taxonomy" id="1487865"/>
    <lineage>
        <taxon>Archaea</taxon>
        <taxon>Methanobacteriati</taxon>
        <taxon>Methanobacteriota</taxon>
        <taxon>Stenosarchaea group</taxon>
        <taxon>Halobacteria</taxon>
        <taxon>Halobacteriales</taxon>
        <taxon>Natrialbaceae</taxon>
        <taxon>Halovivax</taxon>
    </lineage>
</organism>
<comment type="caution">
    <text evidence="3">The sequence shown here is derived from an EMBL/GenBank/DDBJ whole genome shotgun (WGS) entry which is preliminary data.</text>
</comment>
<dbReference type="Proteomes" id="UP001595846">
    <property type="component" value="Unassembled WGS sequence"/>
</dbReference>
<dbReference type="Gene3D" id="1.10.10.10">
    <property type="entry name" value="Winged helix-like DNA-binding domain superfamily/Winged helix DNA-binding domain"/>
    <property type="match status" value="1"/>
</dbReference>
<evidence type="ECO:0000256" key="1">
    <source>
        <dbReference type="SAM" id="MobiDB-lite"/>
    </source>
</evidence>
<dbReference type="AlphaFoldDB" id="A0ABD5NR56"/>
<feature type="domain" description="HTH iclR-type" evidence="2">
    <location>
        <begin position="19"/>
        <end position="62"/>
    </location>
</feature>
<reference evidence="3 4" key="1">
    <citation type="journal article" date="2019" name="Int. J. Syst. Evol. Microbiol.">
        <title>The Global Catalogue of Microorganisms (GCM) 10K type strain sequencing project: providing services to taxonomists for standard genome sequencing and annotation.</title>
        <authorList>
            <consortium name="The Broad Institute Genomics Platform"/>
            <consortium name="The Broad Institute Genome Sequencing Center for Infectious Disease"/>
            <person name="Wu L."/>
            <person name="Ma J."/>
        </authorList>
    </citation>
    <scope>NUCLEOTIDE SEQUENCE [LARGE SCALE GENOMIC DNA]</scope>
    <source>
        <strain evidence="3 4">IBRC-M 10256</strain>
    </source>
</reference>